<evidence type="ECO:0000256" key="1">
    <source>
        <dbReference type="SAM" id="MobiDB-lite"/>
    </source>
</evidence>
<dbReference type="EMBL" id="CP061800">
    <property type="protein sequence ID" value="QTA91250.1"/>
    <property type="molecule type" value="Genomic_DNA"/>
</dbReference>
<dbReference type="AlphaFoldDB" id="A0A975BTA6"/>
<protein>
    <submittedName>
        <fullName evidence="2">Uncharacterized protein</fullName>
    </submittedName>
</protein>
<organism evidence="2 3">
    <name type="scientific">Desulfonema magnum</name>
    <dbReference type="NCBI Taxonomy" id="45655"/>
    <lineage>
        <taxon>Bacteria</taxon>
        <taxon>Pseudomonadati</taxon>
        <taxon>Thermodesulfobacteriota</taxon>
        <taxon>Desulfobacteria</taxon>
        <taxon>Desulfobacterales</taxon>
        <taxon>Desulfococcaceae</taxon>
        <taxon>Desulfonema</taxon>
    </lineage>
</organism>
<evidence type="ECO:0000313" key="2">
    <source>
        <dbReference type="EMBL" id="QTA91250.1"/>
    </source>
</evidence>
<dbReference type="Proteomes" id="UP000663722">
    <property type="component" value="Chromosome"/>
</dbReference>
<evidence type="ECO:0000313" key="3">
    <source>
        <dbReference type="Proteomes" id="UP000663722"/>
    </source>
</evidence>
<name>A0A975BTA6_9BACT</name>
<reference evidence="2" key="1">
    <citation type="journal article" date="2021" name="Microb. Physiol.">
        <title>Proteogenomic Insights into the Physiology of Marine, Sulfate-Reducing, Filamentous Desulfonema limicola and Desulfonema magnum.</title>
        <authorList>
            <person name="Schnaars V."/>
            <person name="Wohlbrand L."/>
            <person name="Scheve S."/>
            <person name="Hinrichs C."/>
            <person name="Reinhardt R."/>
            <person name="Rabus R."/>
        </authorList>
    </citation>
    <scope>NUCLEOTIDE SEQUENCE</scope>
    <source>
        <strain evidence="2">4be13</strain>
    </source>
</reference>
<gene>
    <name evidence="2" type="ORF">dnm_073140</name>
</gene>
<keyword evidence="3" id="KW-1185">Reference proteome</keyword>
<sequence length="68" mass="7292">MFGNGSHGAEVCPENGTGIKKGEIMSSGRHNFQKNRNKNRDGGGGKNISGRRKKVGSVPKLELKILTI</sequence>
<dbReference type="KEGG" id="dmm:dnm_073140"/>
<proteinExistence type="predicted"/>
<accession>A0A975BTA6</accession>
<feature type="region of interest" description="Disordered" evidence="1">
    <location>
        <begin position="1"/>
        <end position="56"/>
    </location>
</feature>